<dbReference type="InterPro" id="IPR011658">
    <property type="entry name" value="PA14_dom"/>
</dbReference>
<dbReference type="InterPro" id="IPR052387">
    <property type="entry name" value="Fibrocystin"/>
</dbReference>
<dbReference type="Pfam" id="PF07691">
    <property type="entry name" value="PA14"/>
    <property type="match status" value="1"/>
</dbReference>
<keyword evidence="3" id="KW-1185">Reference proteome</keyword>
<sequence length="272" mass="30554">MPYPGLIREIWRNVPGSKVSDLRSNAYYPNDPSDIQIIENFDAPFDLDRDYGSKVKGYFIPPETGPYTFFLAGSNAAELWLSENGQESGLKKIVSFSSGSSHNQWNRSPSQSSKPVDLEAGRYYFVVAVQKGTSSSDSLSGGVKLPSGRYIRPLTKETLQWRRPGNHYAGLVREVWKDMGGYQVIDLTSNPNFPNNPSSVEVIDNFDAPYNVEDNYGSRVRGYFVAPETGDYRFYLAADSTGELWISSDDSETNLRKVVSITGWTDHNEWLK</sequence>
<reference evidence="2" key="1">
    <citation type="submission" date="2020-04" db="EMBL/GenBank/DDBJ databases">
        <authorList>
            <person name="Alioto T."/>
            <person name="Alioto T."/>
            <person name="Gomez Garrido J."/>
        </authorList>
    </citation>
    <scope>NUCLEOTIDE SEQUENCE</scope>
    <source>
        <strain evidence="2">A484AB</strain>
    </source>
</reference>
<dbReference type="InterPro" id="IPR018871">
    <property type="entry name" value="GLEYA_adhesin_domain"/>
</dbReference>
<evidence type="ECO:0000256" key="1">
    <source>
        <dbReference type="ARBA" id="ARBA00022729"/>
    </source>
</evidence>
<proteinExistence type="predicted"/>
<protein>
    <submittedName>
        <fullName evidence="2">Uncharacterized protein</fullName>
    </submittedName>
</protein>
<gene>
    <name evidence="2" type="ORF">PACLA_8A081933</name>
</gene>
<dbReference type="PANTHER" id="PTHR46769">
    <property type="entry name" value="POLYCYSTIC KIDNEY AND HEPATIC DISEASE 1 (AUTOSOMAL RECESSIVE)-LIKE 1"/>
    <property type="match status" value="1"/>
</dbReference>
<name>A0A7D9JUI3_PARCT</name>
<evidence type="ECO:0000313" key="2">
    <source>
        <dbReference type="EMBL" id="CAB4035327.1"/>
    </source>
</evidence>
<dbReference type="InterPro" id="IPR037524">
    <property type="entry name" value="PA14/GLEYA"/>
</dbReference>
<dbReference type="Pfam" id="PF10528">
    <property type="entry name" value="GLEYA"/>
    <property type="match status" value="1"/>
</dbReference>
<evidence type="ECO:0000313" key="3">
    <source>
        <dbReference type="Proteomes" id="UP001152795"/>
    </source>
</evidence>
<dbReference type="AlphaFoldDB" id="A0A7D9JUI3"/>
<keyword evidence="1" id="KW-0732">Signal</keyword>
<comment type="caution">
    <text evidence="2">The sequence shown here is derived from an EMBL/GenBank/DDBJ whole genome shotgun (WGS) entry which is preliminary data.</text>
</comment>
<dbReference type="Gene3D" id="2.60.120.1560">
    <property type="match status" value="2"/>
</dbReference>
<organism evidence="2 3">
    <name type="scientific">Paramuricea clavata</name>
    <name type="common">Red gorgonian</name>
    <name type="synonym">Violescent sea-whip</name>
    <dbReference type="NCBI Taxonomy" id="317549"/>
    <lineage>
        <taxon>Eukaryota</taxon>
        <taxon>Metazoa</taxon>
        <taxon>Cnidaria</taxon>
        <taxon>Anthozoa</taxon>
        <taxon>Octocorallia</taxon>
        <taxon>Malacalcyonacea</taxon>
        <taxon>Plexauridae</taxon>
        <taxon>Paramuricea</taxon>
    </lineage>
</organism>
<dbReference type="PANTHER" id="PTHR46769:SF2">
    <property type="entry name" value="FIBROCYSTIN-L ISOFORM 2 PRECURSOR-RELATED"/>
    <property type="match status" value="1"/>
</dbReference>
<accession>A0A7D9JUI3</accession>
<dbReference type="EMBL" id="CACRXK020020945">
    <property type="protein sequence ID" value="CAB4035327.1"/>
    <property type="molecule type" value="Genomic_DNA"/>
</dbReference>
<dbReference type="SUPFAM" id="SSF56988">
    <property type="entry name" value="Anthrax protective antigen"/>
    <property type="match status" value="2"/>
</dbReference>
<dbReference type="PROSITE" id="PS51820">
    <property type="entry name" value="PA14"/>
    <property type="match status" value="2"/>
</dbReference>
<dbReference type="Proteomes" id="UP001152795">
    <property type="component" value="Unassembled WGS sequence"/>
</dbReference>
<dbReference type="OrthoDB" id="5970244at2759"/>